<dbReference type="GO" id="GO:0006629">
    <property type="term" value="P:lipid metabolic process"/>
    <property type="evidence" value="ECO:0007669"/>
    <property type="project" value="InterPro"/>
</dbReference>
<dbReference type="InterPro" id="IPR017088">
    <property type="entry name" value="Wax_synthase_Magnoliopsida"/>
</dbReference>
<evidence type="ECO:0000256" key="8">
    <source>
        <dbReference type="ARBA" id="ARBA00023315"/>
    </source>
</evidence>
<evidence type="ECO:0000256" key="9">
    <source>
        <dbReference type="SAM" id="MobiDB-lite"/>
    </source>
</evidence>
<feature type="transmembrane region" description="Helical" evidence="10">
    <location>
        <begin position="14"/>
        <end position="32"/>
    </location>
</feature>
<keyword evidence="8" id="KW-0012">Acyltransferase</keyword>
<reference evidence="12" key="1">
    <citation type="journal article" date="2023" name="Plant J.">
        <title>The genome of the king protea, Protea cynaroides.</title>
        <authorList>
            <person name="Chang J."/>
            <person name="Duong T.A."/>
            <person name="Schoeman C."/>
            <person name="Ma X."/>
            <person name="Roodt D."/>
            <person name="Barker N."/>
            <person name="Li Z."/>
            <person name="Van de Peer Y."/>
            <person name="Mizrachi E."/>
        </authorList>
    </citation>
    <scope>NUCLEOTIDE SEQUENCE</scope>
    <source>
        <tissue evidence="12">Young leaves</tissue>
    </source>
</reference>
<dbReference type="GO" id="GO:0008374">
    <property type="term" value="F:O-acyltransferase activity"/>
    <property type="evidence" value="ECO:0007669"/>
    <property type="project" value="InterPro"/>
</dbReference>
<organism evidence="12 13">
    <name type="scientific">Protea cynaroides</name>
    <dbReference type="NCBI Taxonomy" id="273540"/>
    <lineage>
        <taxon>Eukaryota</taxon>
        <taxon>Viridiplantae</taxon>
        <taxon>Streptophyta</taxon>
        <taxon>Embryophyta</taxon>
        <taxon>Tracheophyta</taxon>
        <taxon>Spermatophyta</taxon>
        <taxon>Magnoliopsida</taxon>
        <taxon>Proteales</taxon>
        <taxon>Proteaceae</taxon>
        <taxon>Protea</taxon>
    </lineage>
</organism>
<comment type="similarity">
    <text evidence="3">Belongs to the wax synthase family.</text>
</comment>
<evidence type="ECO:0000256" key="2">
    <source>
        <dbReference type="ARBA" id="ARBA00005179"/>
    </source>
</evidence>
<comment type="subcellular location">
    <subcellularLocation>
        <location evidence="1">Membrane</location>
        <topology evidence="1">Multi-pass membrane protein</topology>
    </subcellularLocation>
</comment>
<evidence type="ECO:0000256" key="4">
    <source>
        <dbReference type="ARBA" id="ARBA00022679"/>
    </source>
</evidence>
<keyword evidence="5 10" id="KW-0812">Transmembrane</keyword>
<gene>
    <name evidence="12" type="ORF">NE237_028705</name>
</gene>
<feature type="transmembrane region" description="Helical" evidence="10">
    <location>
        <begin position="258"/>
        <end position="278"/>
    </location>
</feature>
<dbReference type="OrthoDB" id="1077582at2759"/>
<dbReference type="PANTHER" id="PTHR31595:SF57">
    <property type="entry name" value="OS04G0481900 PROTEIN"/>
    <property type="match status" value="1"/>
</dbReference>
<dbReference type="Pfam" id="PF13813">
    <property type="entry name" value="MBOAT_2"/>
    <property type="match status" value="1"/>
</dbReference>
<protein>
    <recommendedName>
        <fullName evidence="11">Wax synthase domain-containing protein</fullName>
    </recommendedName>
</protein>
<dbReference type="PIRSF" id="PIRSF037006">
    <property type="entry name" value="Wax_synthase"/>
    <property type="match status" value="1"/>
</dbReference>
<proteinExistence type="inferred from homology"/>
<dbReference type="AlphaFoldDB" id="A0A9Q0JVI8"/>
<dbReference type="InterPro" id="IPR032805">
    <property type="entry name" value="Wax_synthase_dom"/>
</dbReference>
<keyword evidence="13" id="KW-1185">Reference proteome</keyword>
<evidence type="ECO:0000256" key="6">
    <source>
        <dbReference type="ARBA" id="ARBA00022989"/>
    </source>
</evidence>
<evidence type="ECO:0000256" key="1">
    <source>
        <dbReference type="ARBA" id="ARBA00004141"/>
    </source>
</evidence>
<feature type="transmembrane region" description="Helical" evidence="10">
    <location>
        <begin position="290"/>
        <end position="310"/>
    </location>
</feature>
<evidence type="ECO:0000313" key="12">
    <source>
        <dbReference type="EMBL" id="KAJ4951873.1"/>
    </source>
</evidence>
<feature type="compositionally biased region" description="Polar residues" evidence="9">
    <location>
        <begin position="97"/>
        <end position="114"/>
    </location>
</feature>
<sequence length="359" mass="40822">MEEERDMESEIRNLMKVWLSTLVSLCYCYYIVSKIPKGVTAFLLTWLGNSKLLLYAFDQGPLSFDHPKSFLHFLAIACLPIKIKPNPSPKSVSNPSATSQNPLKAKSGESSSLQLPKTSPLVLAFKVLLFSLMLRIYDYRPHLHQNLIMILYCGHVYLLLEIVLIVCSAPARALLGLEIEPQSNEPYFSTSLQDFWGRRWNLMVPSILRPTVYDPTRRIVEQIYGIKWALATAVLAAFLVSGLMHELIYFYVMRVAPTWEVTWFFVLHGVCTAVEIVIKKALTGRVRLNRAISGAFALGFVMVTAFWLFFPQILRNGVDIRAIGEYSLLVDLVRPIVEEIQWSPFQAHDRHLKGTVTVT</sequence>
<comment type="pathway">
    <text evidence="2">Secondary metabolite biosynthesis.</text>
</comment>
<dbReference type="Proteomes" id="UP001141806">
    <property type="component" value="Unassembled WGS sequence"/>
</dbReference>
<feature type="domain" description="Wax synthase" evidence="11">
    <location>
        <begin position="180"/>
        <end position="266"/>
    </location>
</feature>
<name>A0A9Q0JVI8_9MAGN</name>
<dbReference type="GO" id="GO:0016020">
    <property type="term" value="C:membrane"/>
    <property type="evidence" value="ECO:0007669"/>
    <property type="project" value="UniProtKB-SubCell"/>
</dbReference>
<feature type="transmembrane region" description="Helical" evidence="10">
    <location>
        <begin position="149"/>
        <end position="167"/>
    </location>
</feature>
<feature type="transmembrane region" description="Helical" evidence="10">
    <location>
        <begin position="228"/>
        <end position="252"/>
    </location>
</feature>
<comment type="caution">
    <text evidence="12">The sequence shown here is derived from an EMBL/GenBank/DDBJ whole genome shotgun (WGS) entry which is preliminary data.</text>
</comment>
<accession>A0A9Q0JVI8</accession>
<dbReference type="EMBL" id="JAMYWD010000012">
    <property type="protein sequence ID" value="KAJ4951873.1"/>
    <property type="molecule type" value="Genomic_DNA"/>
</dbReference>
<keyword evidence="7 10" id="KW-0472">Membrane</keyword>
<feature type="region of interest" description="Disordered" evidence="9">
    <location>
        <begin position="89"/>
        <end position="114"/>
    </location>
</feature>
<evidence type="ECO:0000256" key="3">
    <source>
        <dbReference type="ARBA" id="ARBA00007282"/>
    </source>
</evidence>
<dbReference type="PANTHER" id="PTHR31595">
    <property type="entry name" value="LONG-CHAIN-ALCOHOL O-FATTY-ACYLTRANSFERASE 3-RELATED"/>
    <property type="match status" value="1"/>
</dbReference>
<evidence type="ECO:0000259" key="11">
    <source>
        <dbReference type="Pfam" id="PF13813"/>
    </source>
</evidence>
<evidence type="ECO:0000256" key="5">
    <source>
        <dbReference type="ARBA" id="ARBA00022692"/>
    </source>
</evidence>
<keyword evidence="4" id="KW-0808">Transferase</keyword>
<keyword evidence="6 10" id="KW-1133">Transmembrane helix</keyword>
<evidence type="ECO:0000313" key="13">
    <source>
        <dbReference type="Proteomes" id="UP001141806"/>
    </source>
</evidence>
<dbReference type="InterPro" id="IPR044851">
    <property type="entry name" value="Wax_synthase"/>
</dbReference>
<evidence type="ECO:0000256" key="7">
    <source>
        <dbReference type="ARBA" id="ARBA00023136"/>
    </source>
</evidence>
<evidence type="ECO:0000256" key="10">
    <source>
        <dbReference type="SAM" id="Phobius"/>
    </source>
</evidence>